<protein>
    <submittedName>
        <fullName evidence="2">Uncharacterized protein</fullName>
    </submittedName>
</protein>
<dbReference type="Proteomes" id="UP000541444">
    <property type="component" value="Unassembled WGS sequence"/>
</dbReference>
<keyword evidence="1" id="KW-0732">Signal</keyword>
<evidence type="ECO:0000313" key="3">
    <source>
        <dbReference type="Proteomes" id="UP000541444"/>
    </source>
</evidence>
<keyword evidence="3" id="KW-1185">Reference proteome</keyword>
<dbReference type="EMBL" id="JACGCM010002345">
    <property type="protein sequence ID" value="KAF6140932.1"/>
    <property type="molecule type" value="Genomic_DNA"/>
</dbReference>
<dbReference type="AlphaFoldDB" id="A0A7J7LEF7"/>
<gene>
    <name evidence="2" type="ORF">GIB67_030143</name>
</gene>
<proteinExistence type="predicted"/>
<evidence type="ECO:0000256" key="1">
    <source>
        <dbReference type="SAM" id="SignalP"/>
    </source>
</evidence>
<feature type="signal peptide" evidence="1">
    <location>
        <begin position="1"/>
        <end position="18"/>
    </location>
</feature>
<sequence length="165" mass="18921">MVGYYFLVPSLLLRVKLWLDDSSWYQDSSSEIEIPMFIYFSLVELVQYIVPLYPAISCKVVSGFSCCYGDLWGAELEAHSLVVTFGLAVKRKNLKKFWLMTQLQCQTPGPEVHDRDSSRMDLLDYEDRESTLLSLQRPIIASRMPLNSNSTPPKMKLNMKLSIIA</sequence>
<name>A0A7J7LEF7_9MAGN</name>
<comment type="caution">
    <text evidence="2">The sequence shown here is derived from an EMBL/GenBank/DDBJ whole genome shotgun (WGS) entry which is preliminary data.</text>
</comment>
<feature type="chain" id="PRO_5029625658" evidence="1">
    <location>
        <begin position="19"/>
        <end position="165"/>
    </location>
</feature>
<accession>A0A7J7LEF7</accession>
<reference evidence="2 3" key="1">
    <citation type="journal article" date="2020" name="IScience">
        <title>Genome Sequencing of the Endangered Kingdonia uniflora (Circaeasteraceae, Ranunculales) Reveals Potential Mechanisms of Evolutionary Specialization.</title>
        <authorList>
            <person name="Sun Y."/>
            <person name="Deng T."/>
            <person name="Zhang A."/>
            <person name="Moore M.J."/>
            <person name="Landis J.B."/>
            <person name="Lin N."/>
            <person name="Zhang H."/>
            <person name="Zhang X."/>
            <person name="Huang J."/>
            <person name="Zhang X."/>
            <person name="Sun H."/>
            <person name="Wang H."/>
        </authorList>
    </citation>
    <scope>NUCLEOTIDE SEQUENCE [LARGE SCALE GENOMIC DNA]</scope>
    <source>
        <strain evidence="2">TB1705</strain>
        <tissue evidence="2">Leaf</tissue>
    </source>
</reference>
<organism evidence="2 3">
    <name type="scientific">Kingdonia uniflora</name>
    <dbReference type="NCBI Taxonomy" id="39325"/>
    <lineage>
        <taxon>Eukaryota</taxon>
        <taxon>Viridiplantae</taxon>
        <taxon>Streptophyta</taxon>
        <taxon>Embryophyta</taxon>
        <taxon>Tracheophyta</taxon>
        <taxon>Spermatophyta</taxon>
        <taxon>Magnoliopsida</taxon>
        <taxon>Ranunculales</taxon>
        <taxon>Circaeasteraceae</taxon>
        <taxon>Kingdonia</taxon>
    </lineage>
</organism>
<evidence type="ECO:0000313" key="2">
    <source>
        <dbReference type="EMBL" id="KAF6140932.1"/>
    </source>
</evidence>